<organism evidence="2">
    <name type="scientific">viral metagenome</name>
    <dbReference type="NCBI Taxonomy" id="1070528"/>
    <lineage>
        <taxon>unclassified sequences</taxon>
        <taxon>metagenomes</taxon>
        <taxon>organismal metagenomes</taxon>
    </lineage>
</organism>
<dbReference type="EMBL" id="MT142513">
    <property type="protein sequence ID" value="QJA83588.1"/>
    <property type="molecule type" value="Genomic_DNA"/>
</dbReference>
<dbReference type="InterPro" id="IPR021497">
    <property type="entry name" value="GTA_holin_3TM"/>
</dbReference>
<feature type="transmembrane region" description="Helical" evidence="1">
    <location>
        <begin position="66"/>
        <end position="92"/>
    </location>
</feature>
<name>A0A6M3KQL0_9ZZZZ</name>
<evidence type="ECO:0000256" key="1">
    <source>
        <dbReference type="SAM" id="Phobius"/>
    </source>
</evidence>
<gene>
    <name evidence="2" type="ORF">MM415A00274_0045</name>
    <name evidence="3" type="ORF">MM415B05169_0006</name>
</gene>
<reference evidence="2" key="1">
    <citation type="submission" date="2020-03" db="EMBL/GenBank/DDBJ databases">
        <title>The deep terrestrial virosphere.</title>
        <authorList>
            <person name="Holmfeldt K."/>
            <person name="Nilsson E."/>
            <person name="Simone D."/>
            <person name="Lopez-Fernandez M."/>
            <person name="Wu X."/>
            <person name="de Brujin I."/>
            <person name="Lundin D."/>
            <person name="Andersson A."/>
            <person name="Bertilsson S."/>
            <person name="Dopson M."/>
        </authorList>
    </citation>
    <scope>NUCLEOTIDE SEQUENCE</scope>
    <source>
        <strain evidence="2">MM415A00274</strain>
        <strain evidence="3">MM415B05169</strain>
    </source>
</reference>
<keyword evidence="1" id="KW-1133">Transmembrane helix</keyword>
<sequence length="127" mass="14202">MIESIIDLGLTLIKRIFPDKEAQDKATIELMQLQTSGELAKIAEQSKVVVAEAQSQSVIARNWRPIMMLVFVFIIFNNYILVPYAGMFHVIIPALAIPEKMWSLLEIGIGGYIVGRSGESIARILKK</sequence>
<protein>
    <submittedName>
        <fullName evidence="2">Putative structural protein</fullName>
    </submittedName>
</protein>
<dbReference type="AlphaFoldDB" id="A0A6M3KQL0"/>
<proteinExistence type="predicted"/>
<accession>A0A6M3KQL0</accession>
<keyword evidence="1" id="KW-0472">Membrane</keyword>
<evidence type="ECO:0000313" key="2">
    <source>
        <dbReference type="EMBL" id="QJA83588.1"/>
    </source>
</evidence>
<dbReference type="EMBL" id="MT143345">
    <property type="protein sequence ID" value="QJA95803.1"/>
    <property type="molecule type" value="Genomic_DNA"/>
</dbReference>
<keyword evidence="1" id="KW-0812">Transmembrane</keyword>
<dbReference type="Pfam" id="PF11351">
    <property type="entry name" value="GTA_holin_3TM"/>
    <property type="match status" value="1"/>
</dbReference>
<evidence type="ECO:0000313" key="3">
    <source>
        <dbReference type="EMBL" id="QJA95803.1"/>
    </source>
</evidence>